<keyword evidence="2" id="KW-0408">Iron</keyword>
<dbReference type="InterPro" id="IPR006058">
    <property type="entry name" value="2Fe2S_fd_BS"/>
</dbReference>
<evidence type="ECO:0000259" key="3">
    <source>
        <dbReference type="PROSITE" id="PS51085"/>
    </source>
</evidence>
<dbReference type="InterPro" id="IPR008333">
    <property type="entry name" value="Cbr1-like_FAD-bd_dom"/>
</dbReference>
<evidence type="ECO:0000256" key="2">
    <source>
        <dbReference type="ARBA" id="ARBA00022714"/>
    </source>
</evidence>
<dbReference type="RefSeq" id="WP_327598603.1">
    <property type="nucleotide sequence ID" value="NZ_JAYXHS010000001.1"/>
</dbReference>
<dbReference type="SUPFAM" id="SSF54292">
    <property type="entry name" value="2Fe-2S ferredoxin-like"/>
    <property type="match status" value="1"/>
</dbReference>
<dbReference type="PRINTS" id="PR00410">
    <property type="entry name" value="PHEHYDRXLASE"/>
</dbReference>
<comment type="caution">
    <text evidence="5">The sequence shown here is derived from an EMBL/GenBank/DDBJ whole genome shotgun (WGS) entry which is preliminary data.</text>
</comment>
<dbReference type="InterPro" id="IPR012675">
    <property type="entry name" value="Beta-grasp_dom_sf"/>
</dbReference>
<dbReference type="PROSITE" id="PS51085">
    <property type="entry name" value="2FE2S_FER_2"/>
    <property type="match status" value="1"/>
</dbReference>
<dbReference type="PANTHER" id="PTHR47354">
    <property type="entry name" value="NADH OXIDOREDUCTASE HCR"/>
    <property type="match status" value="1"/>
</dbReference>
<dbReference type="Gene3D" id="2.40.30.10">
    <property type="entry name" value="Translation factors"/>
    <property type="match status" value="1"/>
</dbReference>
<dbReference type="InterPro" id="IPR036010">
    <property type="entry name" value="2Fe-2S_ferredoxin-like_sf"/>
</dbReference>
<dbReference type="InterPro" id="IPR001041">
    <property type="entry name" value="2Fe-2S_ferredoxin-type"/>
</dbReference>
<dbReference type="Pfam" id="PF00970">
    <property type="entry name" value="FAD_binding_6"/>
    <property type="match status" value="1"/>
</dbReference>
<gene>
    <name evidence="5" type="ORF">VVD49_07955</name>
</gene>
<dbReference type="InterPro" id="IPR001433">
    <property type="entry name" value="OxRdtase_FAD/NAD-bd"/>
</dbReference>
<reference evidence="5 6" key="1">
    <citation type="submission" date="2024-01" db="EMBL/GenBank/DDBJ databases">
        <title>Uliginosibacterium soil sp. nov.</title>
        <authorList>
            <person name="Lv Y."/>
        </authorList>
    </citation>
    <scope>NUCLEOTIDE SEQUENCE [LARGE SCALE GENOMIC DNA]</scope>
    <source>
        <strain evidence="5 6">H3</strain>
    </source>
</reference>
<keyword evidence="2" id="KW-0479">Metal-binding</keyword>
<dbReference type="Gene3D" id="3.40.50.80">
    <property type="entry name" value="Nucleotide-binding domain of ferredoxin-NADP reductase (FNR) module"/>
    <property type="match status" value="1"/>
</dbReference>
<dbReference type="InterPro" id="IPR050415">
    <property type="entry name" value="MRET"/>
</dbReference>
<dbReference type="EMBL" id="JAYXHS010000001">
    <property type="protein sequence ID" value="MEC5385654.1"/>
    <property type="molecule type" value="Genomic_DNA"/>
</dbReference>
<dbReference type="Pfam" id="PF00111">
    <property type="entry name" value="Fer2"/>
    <property type="match status" value="1"/>
</dbReference>
<dbReference type="CDD" id="cd06189">
    <property type="entry name" value="flavin_oxioreductase"/>
    <property type="match status" value="1"/>
</dbReference>
<feature type="domain" description="2Fe-2S ferredoxin-type" evidence="3">
    <location>
        <begin position="3"/>
        <end position="93"/>
    </location>
</feature>
<evidence type="ECO:0000256" key="1">
    <source>
        <dbReference type="ARBA" id="ARBA00001974"/>
    </source>
</evidence>
<keyword evidence="2" id="KW-0411">Iron-sulfur</keyword>
<accession>A0ABU6K1Z0</accession>
<organism evidence="5 6">
    <name type="scientific">Uliginosibacterium silvisoli</name>
    <dbReference type="NCBI Taxonomy" id="3114758"/>
    <lineage>
        <taxon>Bacteria</taxon>
        <taxon>Pseudomonadati</taxon>
        <taxon>Pseudomonadota</taxon>
        <taxon>Betaproteobacteria</taxon>
        <taxon>Rhodocyclales</taxon>
        <taxon>Zoogloeaceae</taxon>
        <taxon>Uliginosibacterium</taxon>
    </lineage>
</organism>
<dbReference type="PROSITE" id="PS51384">
    <property type="entry name" value="FAD_FR"/>
    <property type="match status" value="1"/>
</dbReference>
<dbReference type="InterPro" id="IPR017927">
    <property type="entry name" value="FAD-bd_FR_type"/>
</dbReference>
<protein>
    <submittedName>
        <fullName evidence="5">CDP-6-deoxy-delta-3,4-glucoseen reductase</fullName>
    </submittedName>
</protein>
<comment type="cofactor">
    <cofactor evidence="1">
        <name>FAD</name>
        <dbReference type="ChEBI" id="CHEBI:57692"/>
    </cofactor>
</comment>
<keyword evidence="6" id="KW-1185">Reference proteome</keyword>
<keyword evidence="2" id="KW-0001">2Fe-2S</keyword>
<dbReference type="InterPro" id="IPR039261">
    <property type="entry name" value="FNR_nucleotide-bd"/>
</dbReference>
<name>A0ABU6K1Z0_9RHOO</name>
<dbReference type="CDD" id="cd00207">
    <property type="entry name" value="fer2"/>
    <property type="match status" value="1"/>
</dbReference>
<evidence type="ECO:0000313" key="6">
    <source>
        <dbReference type="Proteomes" id="UP001331561"/>
    </source>
</evidence>
<dbReference type="Gene3D" id="3.10.20.30">
    <property type="match status" value="1"/>
</dbReference>
<dbReference type="InterPro" id="IPR017938">
    <property type="entry name" value="Riboflavin_synthase-like_b-brl"/>
</dbReference>
<evidence type="ECO:0000313" key="5">
    <source>
        <dbReference type="EMBL" id="MEC5385654.1"/>
    </source>
</evidence>
<evidence type="ECO:0000259" key="4">
    <source>
        <dbReference type="PROSITE" id="PS51384"/>
    </source>
</evidence>
<dbReference type="SUPFAM" id="SSF63380">
    <property type="entry name" value="Riboflavin synthase domain-like"/>
    <property type="match status" value="1"/>
</dbReference>
<dbReference type="SUPFAM" id="SSF52343">
    <property type="entry name" value="Ferredoxin reductase-like, C-terminal NADP-linked domain"/>
    <property type="match status" value="1"/>
</dbReference>
<sequence length="341" mass="37401">MSFKVTLQPTGHQFPAATDTTILQAALDAELVIPYGCKDGACGSCKARVISGQIDHGRSPLTTLSADEREKGMGLMCCAHPMSDVEVECREVRRTTDIPIRKLPCRVQSLTKAADDVMVLSVKLPANDPFRFMAGQYIDFLLPGGKRRSFSMANPPHQAEALELHIRNVEGGFFTSQVFSTMKERDILRIEGPLGGFYLHEGDKPIIFLAGGTGFAPIKSIIEDMAQRGIRRPVHLYWGSRDLAGLYQHELAQGWARELADFSYVPVISDAQPEGWTGRTGFVHEAVMADHPDLSGFDVYACGAPAMIDAARRDFSLRGNLHADAFFADAFTFSADNTQST</sequence>
<feature type="domain" description="FAD-binding FR-type" evidence="4">
    <location>
        <begin position="100"/>
        <end position="200"/>
    </location>
</feature>
<dbReference type="Pfam" id="PF00175">
    <property type="entry name" value="NAD_binding_1"/>
    <property type="match status" value="1"/>
</dbReference>
<proteinExistence type="predicted"/>
<dbReference type="PROSITE" id="PS00197">
    <property type="entry name" value="2FE2S_FER_1"/>
    <property type="match status" value="1"/>
</dbReference>
<dbReference type="PANTHER" id="PTHR47354:SF5">
    <property type="entry name" value="PROTEIN RFBI"/>
    <property type="match status" value="1"/>
</dbReference>
<dbReference type="Proteomes" id="UP001331561">
    <property type="component" value="Unassembled WGS sequence"/>
</dbReference>